<dbReference type="RefSeq" id="WP_285661505.1">
    <property type="nucleotide sequence ID" value="NZ_BSTX01000001.1"/>
</dbReference>
<organism evidence="12 13">
    <name type="scientific">Actinorhabdospora filicis</name>
    <dbReference type="NCBI Taxonomy" id="1785913"/>
    <lineage>
        <taxon>Bacteria</taxon>
        <taxon>Bacillati</taxon>
        <taxon>Actinomycetota</taxon>
        <taxon>Actinomycetes</taxon>
        <taxon>Micromonosporales</taxon>
        <taxon>Micromonosporaceae</taxon>
        <taxon>Actinorhabdospora</taxon>
    </lineage>
</organism>
<dbReference type="InterPro" id="IPR029479">
    <property type="entry name" value="Nitroreductase"/>
</dbReference>
<keyword evidence="1 12" id="KW-0436">Ligase</keyword>
<accession>A0A9W6W949</accession>
<gene>
    <name evidence="12" type="primary">fbiB</name>
    <name evidence="12" type="ORF">Afil01_11320</name>
</gene>
<dbReference type="GO" id="GO:0052618">
    <property type="term" value="F:coenzyme F420-0:L-glutamate ligase activity"/>
    <property type="evidence" value="ECO:0007669"/>
    <property type="project" value="TreeGrafter"/>
</dbReference>
<comment type="caution">
    <text evidence="12">The sequence shown here is derived from an EMBL/GenBank/DDBJ whole genome shotgun (WGS) entry which is preliminary data.</text>
</comment>
<evidence type="ECO:0000256" key="1">
    <source>
        <dbReference type="ARBA" id="ARBA00022598"/>
    </source>
</evidence>
<dbReference type="Proteomes" id="UP001165079">
    <property type="component" value="Unassembled WGS sequence"/>
</dbReference>
<dbReference type="GO" id="GO:0005525">
    <property type="term" value="F:GTP binding"/>
    <property type="evidence" value="ECO:0007669"/>
    <property type="project" value="UniProtKB-KW"/>
</dbReference>
<dbReference type="SUPFAM" id="SSF55469">
    <property type="entry name" value="FMN-dependent nitroreductase-like"/>
    <property type="match status" value="1"/>
</dbReference>
<dbReference type="NCBIfam" id="TIGR03553">
    <property type="entry name" value="F420_FbiB_CTERM"/>
    <property type="match status" value="1"/>
</dbReference>
<keyword evidence="6" id="KW-0560">Oxidoreductase</keyword>
<evidence type="ECO:0000256" key="6">
    <source>
        <dbReference type="ARBA" id="ARBA00023002"/>
    </source>
</evidence>
<evidence type="ECO:0000259" key="10">
    <source>
        <dbReference type="Pfam" id="PF00881"/>
    </source>
</evidence>
<evidence type="ECO:0000256" key="4">
    <source>
        <dbReference type="ARBA" id="ARBA00022842"/>
    </source>
</evidence>
<dbReference type="AlphaFoldDB" id="A0A9W6W949"/>
<dbReference type="InterPro" id="IPR008225">
    <property type="entry name" value="F420-0_g-glutamyl_ligase"/>
</dbReference>
<evidence type="ECO:0000256" key="5">
    <source>
        <dbReference type="ARBA" id="ARBA00022958"/>
    </source>
</evidence>
<dbReference type="PANTHER" id="PTHR47917:SF1">
    <property type="entry name" value="COENZYME F420:L-GLUTAMATE LIGASE"/>
    <property type="match status" value="1"/>
</dbReference>
<evidence type="ECO:0000256" key="2">
    <source>
        <dbReference type="ARBA" id="ARBA00022723"/>
    </source>
</evidence>
<keyword evidence="8" id="KW-0464">Manganese</keyword>
<dbReference type="EMBL" id="BSTX01000001">
    <property type="protein sequence ID" value="GLZ76325.1"/>
    <property type="molecule type" value="Genomic_DNA"/>
</dbReference>
<dbReference type="InterPro" id="IPR019943">
    <property type="entry name" value="F420_FbiB_C"/>
</dbReference>
<dbReference type="NCBIfam" id="NF009810">
    <property type="entry name" value="PRK13294.1"/>
    <property type="match status" value="1"/>
</dbReference>
<evidence type="ECO:0000259" key="11">
    <source>
        <dbReference type="Pfam" id="PF01996"/>
    </source>
</evidence>
<protein>
    <submittedName>
        <fullName evidence="12">Coenzyme F420:L-glutamate ligase</fullName>
    </submittedName>
</protein>
<name>A0A9W6W949_9ACTN</name>
<keyword evidence="3" id="KW-0547">Nucleotide-binding</keyword>
<dbReference type="InterPro" id="IPR000415">
    <property type="entry name" value="Nitroreductase-like"/>
</dbReference>
<reference evidence="12" key="1">
    <citation type="submission" date="2023-03" db="EMBL/GenBank/DDBJ databases">
        <title>Actinorhabdospora filicis NBRC 111898.</title>
        <authorList>
            <person name="Ichikawa N."/>
            <person name="Sato H."/>
            <person name="Tonouchi N."/>
        </authorList>
    </citation>
    <scope>NUCLEOTIDE SEQUENCE</scope>
    <source>
        <strain evidence="12">NBRC 111898</strain>
    </source>
</reference>
<dbReference type="Gene3D" id="3.30.1330.100">
    <property type="entry name" value="CofE-like"/>
    <property type="match status" value="2"/>
</dbReference>
<keyword evidence="5" id="KW-0630">Potassium</keyword>
<evidence type="ECO:0000256" key="3">
    <source>
        <dbReference type="ARBA" id="ARBA00022741"/>
    </source>
</evidence>
<dbReference type="SUPFAM" id="SSF144010">
    <property type="entry name" value="CofE-like"/>
    <property type="match status" value="1"/>
</dbReference>
<keyword evidence="2" id="KW-0479">Metal-binding</keyword>
<dbReference type="GO" id="GO:0046872">
    <property type="term" value="F:metal ion binding"/>
    <property type="evidence" value="ECO:0007669"/>
    <property type="project" value="UniProtKB-KW"/>
</dbReference>
<dbReference type="NCBIfam" id="TIGR01916">
    <property type="entry name" value="F420_cofE"/>
    <property type="match status" value="1"/>
</dbReference>
<evidence type="ECO:0000256" key="8">
    <source>
        <dbReference type="ARBA" id="ARBA00023211"/>
    </source>
</evidence>
<feature type="domain" description="Nitroreductase" evidence="10">
    <location>
        <begin position="246"/>
        <end position="414"/>
    </location>
</feature>
<dbReference type="Pfam" id="PF01996">
    <property type="entry name" value="F420_ligase"/>
    <property type="match status" value="2"/>
</dbReference>
<proteinExistence type="predicted"/>
<evidence type="ECO:0000313" key="13">
    <source>
        <dbReference type="Proteomes" id="UP001165079"/>
    </source>
</evidence>
<dbReference type="Gene3D" id="3.40.109.10">
    <property type="entry name" value="NADH Oxidase"/>
    <property type="match status" value="1"/>
</dbReference>
<dbReference type="PANTHER" id="PTHR47917">
    <property type="match status" value="1"/>
</dbReference>
<keyword evidence="7" id="KW-0342">GTP-binding</keyword>
<evidence type="ECO:0000313" key="12">
    <source>
        <dbReference type="EMBL" id="GLZ76325.1"/>
    </source>
</evidence>
<dbReference type="Pfam" id="PF00881">
    <property type="entry name" value="Nitroreductase"/>
    <property type="match status" value="1"/>
</dbReference>
<dbReference type="InterPro" id="IPR002847">
    <property type="entry name" value="F420-0_gamma-glut_ligase-dom"/>
</dbReference>
<keyword evidence="13" id="KW-1185">Reference proteome</keyword>
<feature type="domain" description="Coenzyme F420:L-glutamate ligase-like" evidence="11">
    <location>
        <begin position="60"/>
        <end position="202"/>
    </location>
</feature>
<keyword evidence="9" id="KW-0511">Multifunctional enzyme</keyword>
<sequence length="434" mass="44833">MTRLEILPVEGIGEVGEGADLAALICAAAPWLADGDVLAVTSKIVSKSEGRVVTGDREEAITAESAGLVARRGPTRIVRTAHGLVLAAAGVDASNVAPGSLVLLPLDPDGSARRLRAAIKAAAGITVAVLVTDTLGRAWRLGQTDVAIGAAGLAPLRPFAGESDPYGNKLTVTAPAVADELAGAADLVKGKTSGVPVAVVRGLGEWVSEEDGPGAAALIRPAEEDMFALGADEARRLGHREAVGLRRSVRGFTGEPVDPAAIGRAVAAALTAPAPHHSTPWRFVHVSTPDTRTRLLTAMREAWIADLRGDGRSEEAVAARVGRGDLLWHATELVVPCLVAEAAHHYPDARRSGAERTMFHVAMGAGVQNFLVSLAAEGLASCWVSSTLFCPDVVREALDLPAGWEPMGAVALGHPAAAPGPRPPRDPGAFIVHR</sequence>
<dbReference type="GO" id="GO:0016491">
    <property type="term" value="F:oxidoreductase activity"/>
    <property type="evidence" value="ECO:0007669"/>
    <property type="project" value="UniProtKB-KW"/>
</dbReference>
<evidence type="ECO:0000256" key="9">
    <source>
        <dbReference type="ARBA" id="ARBA00023268"/>
    </source>
</evidence>
<feature type="domain" description="Coenzyme F420:L-glutamate ligase-like" evidence="11">
    <location>
        <begin position="13"/>
        <end position="56"/>
    </location>
</feature>
<keyword evidence="4" id="KW-0460">Magnesium</keyword>
<evidence type="ECO:0000256" key="7">
    <source>
        <dbReference type="ARBA" id="ARBA00023134"/>
    </source>
</evidence>